<dbReference type="Pfam" id="PF00096">
    <property type="entry name" value="zf-C2H2"/>
    <property type="match status" value="4"/>
</dbReference>
<dbReference type="AlphaFoldDB" id="A0AAR5PZD3"/>
<feature type="domain" description="C2H2-type" evidence="10">
    <location>
        <begin position="137"/>
        <end position="164"/>
    </location>
</feature>
<keyword evidence="6" id="KW-0805">Transcription regulation</keyword>
<dbReference type="InterPro" id="IPR050331">
    <property type="entry name" value="Zinc_finger"/>
</dbReference>
<dbReference type="InterPro" id="IPR036236">
    <property type="entry name" value="Znf_C2H2_sf"/>
</dbReference>
<dbReference type="Gene3D" id="3.30.160.60">
    <property type="entry name" value="Classic Zinc Finger"/>
    <property type="match status" value="6"/>
</dbReference>
<dbReference type="FunFam" id="3.30.160.60:FF:000340">
    <property type="entry name" value="zinc finger protein 473 isoform X1"/>
    <property type="match status" value="1"/>
</dbReference>
<evidence type="ECO:0000256" key="5">
    <source>
        <dbReference type="ARBA" id="ARBA00022833"/>
    </source>
</evidence>
<accession>A0AAR5PZD3</accession>
<proteinExistence type="predicted"/>
<dbReference type="KEGG" id="dpa:109541787"/>
<keyword evidence="5" id="KW-0862">Zinc</keyword>
<evidence type="ECO:0000256" key="6">
    <source>
        <dbReference type="ARBA" id="ARBA00023015"/>
    </source>
</evidence>
<dbReference type="PANTHER" id="PTHR16515:SF35">
    <property type="entry name" value="FEZ FAMILY ZINC FINGER PROTEIN 2"/>
    <property type="match status" value="1"/>
</dbReference>
<evidence type="ECO:0000256" key="4">
    <source>
        <dbReference type="ARBA" id="ARBA00022771"/>
    </source>
</evidence>
<dbReference type="SMART" id="SM00355">
    <property type="entry name" value="ZnF_C2H2"/>
    <property type="match status" value="6"/>
</dbReference>
<dbReference type="GO" id="GO:0008270">
    <property type="term" value="F:zinc ion binding"/>
    <property type="evidence" value="ECO:0007669"/>
    <property type="project" value="UniProtKB-KW"/>
</dbReference>
<dbReference type="FunFam" id="3.30.160.60:FF:001049">
    <property type="entry name" value="zinc finger protein 319"/>
    <property type="match status" value="1"/>
</dbReference>
<evidence type="ECO:0000256" key="7">
    <source>
        <dbReference type="ARBA" id="ARBA00023163"/>
    </source>
</evidence>
<dbReference type="GO" id="GO:0006357">
    <property type="term" value="P:regulation of transcription by RNA polymerase II"/>
    <property type="evidence" value="ECO:0007669"/>
    <property type="project" value="UniProtKB-ARBA"/>
</dbReference>
<comment type="subcellular location">
    <subcellularLocation>
        <location evidence="1">Nucleus</location>
    </subcellularLocation>
</comment>
<evidence type="ECO:0000256" key="3">
    <source>
        <dbReference type="ARBA" id="ARBA00022737"/>
    </source>
</evidence>
<evidence type="ECO:0000256" key="1">
    <source>
        <dbReference type="ARBA" id="ARBA00004123"/>
    </source>
</evidence>
<feature type="domain" description="C2H2-type" evidence="10">
    <location>
        <begin position="253"/>
        <end position="280"/>
    </location>
</feature>
<dbReference type="Pfam" id="PF13912">
    <property type="entry name" value="zf-C2H2_6"/>
    <property type="match status" value="1"/>
</dbReference>
<dbReference type="FunFam" id="3.30.160.60:FF:001289">
    <property type="entry name" value="Zinc finger protein 574"/>
    <property type="match status" value="1"/>
</dbReference>
<dbReference type="SUPFAM" id="SSF57667">
    <property type="entry name" value="beta-beta-alpha zinc fingers"/>
    <property type="match status" value="3"/>
</dbReference>
<dbReference type="FunFam" id="3.30.160.60:FF:000478">
    <property type="entry name" value="Zinc finger protein 133"/>
    <property type="match status" value="1"/>
</dbReference>
<feature type="domain" description="C2H2-type" evidence="10">
    <location>
        <begin position="109"/>
        <end position="136"/>
    </location>
</feature>
<evidence type="ECO:0000313" key="12">
    <source>
        <dbReference type="Proteomes" id="UP000019118"/>
    </source>
</evidence>
<organism evidence="11 12">
    <name type="scientific">Dendroctonus ponderosae</name>
    <name type="common">Mountain pine beetle</name>
    <dbReference type="NCBI Taxonomy" id="77166"/>
    <lineage>
        <taxon>Eukaryota</taxon>
        <taxon>Metazoa</taxon>
        <taxon>Ecdysozoa</taxon>
        <taxon>Arthropoda</taxon>
        <taxon>Hexapoda</taxon>
        <taxon>Insecta</taxon>
        <taxon>Pterygota</taxon>
        <taxon>Neoptera</taxon>
        <taxon>Endopterygota</taxon>
        <taxon>Coleoptera</taxon>
        <taxon>Polyphaga</taxon>
        <taxon>Cucujiformia</taxon>
        <taxon>Curculionidae</taxon>
        <taxon>Scolytinae</taxon>
        <taxon>Dendroctonus</taxon>
    </lineage>
</organism>
<dbReference type="GO" id="GO:0032502">
    <property type="term" value="P:developmental process"/>
    <property type="evidence" value="ECO:0007669"/>
    <property type="project" value="UniProtKB-ARBA"/>
</dbReference>
<keyword evidence="3" id="KW-0677">Repeat</keyword>
<feature type="domain" description="C2H2-type" evidence="10">
    <location>
        <begin position="165"/>
        <end position="192"/>
    </location>
</feature>
<sequence>MDSESFTRTEVDCLQGLIDGIQNDELIKDDQIKDSDIIFFSQFGHLDDDPNFQILDAAADGGASTTANIQEMIPSNLESSSAAPSKKDSSLIFSKTKYKEQDGKCSRVFQCGVCGKEFGHQYTLMRHLPTHTDERKFHCLTCGKSFRQMSTLSQHRAIHSSARPYVCRVCNKNFNRVSTLISHSKTHTGVKPHRCHICDKAFHQKGNLRNHIFTHTNERPYKCDICENGFNQMSNLMCHKLKAHQQQTEVPRYTCQICGQEFLKRNNLRTHEQFKHGLAPSDEPPNRASDHSSAILVNPIKTDAMKKAMLAGATPFALLRPLSGIPVLVRVLPAGEKQMLVPATAEDLKTFGHISIKPKVADSNSTELADKEISGGCIVQIKVPVVATVIQAIAGLSGDVSTNVVSPGPGEILDSRNLDLNADSFVYASSLPDKSGPGLAHSFAFDDKMLGGEEKTLDGSSAALANSMEFTFEIPQDARADLIYPFTGSAAPQKVSQS</sequence>
<evidence type="ECO:0000259" key="10">
    <source>
        <dbReference type="PROSITE" id="PS50157"/>
    </source>
</evidence>
<keyword evidence="7" id="KW-0804">Transcription</keyword>
<dbReference type="PROSITE" id="PS50157">
    <property type="entry name" value="ZINC_FINGER_C2H2_2"/>
    <property type="match status" value="6"/>
</dbReference>
<dbReference type="GO" id="GO:0005634">
    <property type="term" value="C:nucleus"/>
    <property type="evidence" value="ECO:0007669"/>
    <property type="project" value="UniProtKB-SubCell"/>
</dbReference>
<evidence type="ECO:0000256" key="9">
    <source>
        <dbReference type="PROSITE-ProRule" id="PRU00042"/>
    </source>
</evidence>
<evidence type="ECO:0000256" key="2">
    <source>
        <dbReference type="ARBA" id="ARBA00022723"/>
    </source>
</evidence>
<name>A0AAR5PZD3_DENPD</name>
<protein>
    <recommendedName>
        <fullName evidence="10">C2H2-type domain-containing protein</fullName>
    </recommendedName>
</protein>
<keyword evidence="4 9" id="KW-0863">Zinc-finger</keyword>
<feature type="domain" description="C2H2-type" evidence="10">
    <location>
        <begin position="193"/>
        <end position="220"/>
    </location>
</feature>
<dbReference type="PROSITE" id="PS00028">
    <property type="entry name" value="ZINC_FINGER_C2H2_1"/>
    <property type="match status" value="6"/>
</dbReference>
<dbReference type="RefSeq" id="XP_019766307.1">
    <property type="nucleotide sequence ID" value="XM_019910748.2"/>
</dbReference>
<evidence type="ECO:0000313" key="11">
    <source>
        <dbReference type="EnsemblMetazoa" id="XP_019766307.1"/>
    </source>
</evidence>
<dbReference type="EnsemblMetazoa" id="XM_019910748.1">
    <property type="protein sequence ID" value="XP_019766307.1"/>
    <property type="gene ID" value="LOC109541787"/>
</dbReference>
<dbReference type="PANTHER" id="PTHR16515">
    <property type="entry name" value="PR DOMAIN ZINC FINGER PROTEIN"/>
    <property type="match status" value="1"/>
</dbReference>
<dbReference type="GO" id="GO:0003677">
    <property type="term" value="F:DNA binding"/>
    <property type="evidence" value="ECO:0007669"/>
    <property type="project" value="UniProtKB-KW"/>
</dbReference>
<dbReference type="InterPro" id="IPR013087">
    <property type="entry name" value="Znf_C2H2_type"/>
</dbReference>
<keyword evidence="2" id="KW-0479">Metal-binding</keyword>
<feature type="domain" description="C2H2-type" evidence="10">
    <location>
        <begin position="221"/>
        <end position="249"/>
    </location>
</feature>
<dbReference type="Proteomes" id="UP000019118">
    <property type="component" value="Unassembled WGS sequence"/>
</dbReference>
<reference evidence="11" key="2">
    <citation type="submission" date="2024-08" db="UniProtKB">
        <authorList>
            <consortium name="EnsemblMetazoa"/>
        </authorList>
    </citation>
    <scope>IDENTIFICATION</scope>
</reference>
<reference evidence="12" key="1">
    <citation type="journal article" date="2013" name="Genome Biol.">
        <title>Draft genome of the mountain pine beetle, Dendroctonus ponderosae Hopkins, a major forest pest.</title>
        <authorList>
            <person name="Keeling C.I."/>
            <person name="Yuen M.M."/>
            <person name="Liao N.Y."/>
            <person name="Docking T.R."/>
            <person name="Chan S.K."/>
            <person name="Taylor G.A."/>
            <person name="Palmquist D.L."/>
            <person name="Jackman S.D."/>
            <person name="Nguyen A."/>
            <person name="Li M."/>
            <person name="Henderson H."/>
            <person name="Janes J.K."/>
            <person name="Zhao Y."/>
            <person name="Pandoh P."/>
            <person name="Moore R."/>
            <person name="Sperling F.A."/>
            <person name="Huber D.P."/>
            <person name="Birol I."/>
            <person name="Jones S.J."/>
            <person name="Bohlmann J."/>
        </authorList>
    </citation>
    <scope>NUCLEOTIDE SEQUENCE</scope>
</reference>
<keyword evidence="8" id="KW-0539">Nucleus</keyword>
<dbReference type="GeneID" id="109541787"/>
<keyword evidence="12" id="KW-1185">Reference proteome</keyword>
<evidence type="ECO:0000256" key="8">
    <source>
        <dbReference type="ARBA" id="ARBA00023242"/>
    </source>
</evidence>